<evidence type="ECO:0000313" key="5">
    <source>
        <dbReference type="EMBL" id="AUX09441.1"/>
    </source>
</evidence>
<dbReference type="Gene3D" id="3.10.20.10">
    <property type="match status" value="1"/>
</dbReference>
<evidence type="ECO:0000256" key="2">
    <source>
        <dbReference type="ARBA" id="ARBA00023274"/>
    </source>
</evidence>
<evidence type="ECO:0000313" key="6">
    <source>
        <dbReference type="Proteomes" id="UP000263012"/>
    </source>
</evidence>
<feature type="domain" description="Large ribosomal subunit protein eL20" evidence="4">
    <location>
        <begin position="1"/>
        <end position="56"/>
    </location>
</feature>
<dbReference type="InterPro" id="IPR023573">
    <property type="entry name" value="Ribosomal_eL20_dom"/>
</dbReference>
<dbReference type="RefSeq" id="WP_119818035.1">
    <property type="nucleotide sequence ID" value="NZ_CP025066.1"/>
</dbReference>
<dbReference type="GO" id="GO:0006412">
    <property type="term" value="P:translation"/>
    <property type="evidence" value="ECO:0007669"/>
    <property type="project" value="UniProtKB-UniRule"/>
</dbReference>
<dbReference type="Pfam" id="PF01775">
    <property type="entry name" value="Ribosomal_L18A"/>
    <property type="match status" value="1"/>
</dbReference>
<dbReference type="OrthoDB" id="191241at2157"/>
<organism evidence="5 6">
    <name type="scientific">Halalkaliarchaeum desulfuricum</name>
    <dbReference type="NCBI Taxonomy" id="2055893"/>
    <lineage>
        <taxon>Archaea</taxon>
        <taxon>Methanobacteriati</taxon>
        <taxon>Methanobacteriota</taxon>
        <taxon>Stenosarchaea group</taxon>
        <taxon>Halobacteria</taxon>
        <taxon>Halobacteriales</taxon>
        <taxon>Haloferacaceae</taxon>
        <taxon>Halalkaliarchaeum</taxon>
    </lineage>
</organism>
<comment type="subunit">
    <text evidence="3">Part of the 50S ribosomal subunit. Binds 23S rRNA.</text>
</comment>
<evidence type="ECO:0000256" key="3">
    <source>
        <dbReference type="HAMAP-Rule" id="MF_00273"/>
    </source>
</evidence>
<proteinExistence type="inferred from homology"/>
<keyword evidence="6" id="KW-1185">Reference proteome</keyword>
<dbReference type="GeneID" id="37878170"/>
<dbReference type="SUPFAM" id="SSF160374">
    <property type="entry name" value="RplX-like"/>
    <property type="match status" value="1"/>
</dbReference>
<dbReference type="GO" id="GO:0070180">
    <property type="term" value="F:large ribosomal subunit rRNA binding"/>
    <property type="evidence" value="ECO:0007669"/>
    <property type="project" value="UniProtKB-UniRule"/>
</dbReference>
<dbReference type="HAMAP" id="MF_00273">
    <property type="entry name" value="Ribosomal_eL20"/>
    <property type="match status" value="1"/>
</dbReference>
<name>A0A343TK19_9EURY</name>
<comment type="similarity">
    <text evidence="3">Belongs to the eukaryotic ribosomal protein eL20 family.</text>
</comment>
<dbReference type="InterPro" id="IPR028877">
    <property type="entry name" value="Ribosomal_eL20"/>
</dbReference>
<dbReference type="NCBIfam" id="NF001981">
    <property type="entry name" value="PRK00773.1-1"/>
    <property type="match status" value="1"/>
</dbReference>
<keyword evidence="1 3" id="KW-0689">Ribosomal protein</keyword>
<keyword evidence="3" id="KW-0694">RNA-binding</keyword>
<evidence type="ECO:0000256" key="1">
    <source>
        <dbReference type="ARBA" id="ARBA00022980"/>
    </source>
</evidence>
<dbReference type="EMBL" id="CP025066">
    <property type="protein sequence ID" value="AUX09441.1"/>
    <property type="molecule type" value="Genomic_DNA"/>
</dbReference>
<gene>
    <name evidence="3 5" type="primary">rpl20e</name>
    <name evidence="3" type="synonym">rpl18a</name>
    <name evidence="3" type="synonym">rplX</name>
    <name evidence="5" type="ORF">AArcSl_1815</name>
</gene>
<dbReference type="AlphaFoldDB" id="A0A343TK19"/>
<dbReference type="KEGG" id="hdf:AArcSl_1815"/>
<accession>A0A343TK19</accession>
<keyword evidence="3" id="KW-0699">rRNA-binding</keyword>
<dbReference type="GO" id="GO:1990904">
    <property type="term" value="C:ribonucleoprotein complex"/>
    <property type="evidence" value="ECO:0007669"/>
    <property type="project" value="UniProtKB-KW"/>
</dbReference>
<dbReference type="Proteomes" id="UP000263012">
    <property type="component" value="Chromosome"/>
</dbReference>
<keyword evidence="2 3" id="KW-0687">Ribonucleoprotein</keyword>
<protein>
    <recommendedName>
        <fullName evidence="3">Large ribosomal subunit protein eL20</fullName>
    </recommendedName>
</protein>
<dbReference type="GO" id="GO:0003735">
    <property type="term" value="F:structural constituent of ribosome"/>
    <property type="evidence" value="ECO:0007669"/>
    <property type="project" value="InterPro"/>
</dbReference>
<reference evidence="6" key="1">
    <citation type="submission" date="2017-11" db="EMBL/GenBank/DDBJ databases">
        <title>Phenotypic and genomic properties of facultatively anaerobic sulfur-reducing natronoarchaea from hypersaline soda lakes.</title>
        <authorList>
            <person name="Sorokin D.Y."/>
            <person name="Kublanov I.V."/>
            <person name="Roman P."/>
            <person name="Sinninghe Damste J.S."/>
            <person name="Golyshin P.N."/>
            <person name="Rojo D."/>
            <person name="Ciordia S."/>
            <person name="Mena M.D.C."/>
            <person name="Ferrer M."/>
            <person name="Messina E."/>
            <person name="Smedile F."/>
            <person name="La Spada G."/>
            <person name="La Cono V."/>
            <person name="Yakimov M.M."/>
        </authorList>
    </citation>
    <scope>NUCLEOTIDE SEQUENCE [LARGE SCALE GENOMIC DNA]</scope>
    <source>
        <strain evidence="6">AArc-Sl</strain>
    </source>
</reference>
<dbReference type="GO" id="GO:0005840">
    <property type="term" value="C:ribosome"/>
    <property type="evidence" value="ECO:0007669"/>
    <property type="project" value="UniProtKB-KW"/>
</dbReference>
<sequence>MAQFVVSGRFQTREDKQAFERAIDAENESVAREHVFSQFGSEHGLKRMQVEIEEVRAQ</sequence>
<evidence type="ECO:0000259" key="4">
    <source>
        <dbReference type="Pfam" id="PF01775"/>
    </source>
</evidence>